<dbReference type="RefSeq" id="XP_046059399.1">
    <property type="nucleotide sequence ID" value="XM_046206756.1"/>
</dbReference>
<dbReference type="GeneID" id="70237525"/>
<reference evidence="1" key="2">
    <citation type="submission" date="2021-01" db="EMBL/GenBank/DDBJ databases">
        <authorList>
            <person name="Schikora-Tamarit M.A."/>
        </authorList>
    </citation>
    <scope>NUCLEOTIDE SEQUENCE</scope>
    <source>
        <strain evidence="1">CBS6075</strain>
    </source>
</reference>
<gene>
    <name evidence="1" type="ORF">OGAPHI_005561</name>
</gene>
<organism evidence="1 2">
    <name type="scientific">Ogataea philodendri</name>
    <dbReference type="NCBI Taxonomy" id="1378263"/>
    <lineage>
        <taxon>Eukaryota</taxon>
        <taxon>Fungi</taxon>
        <taxon>Dikarya</taxon>
        <taxon>Ascomycota</taxon>
        <taxon>Saccharomycotina</taxon>
        <taxon>Pichiomycetes</taxon>
        <taxon>Pichiales</taxon>
        <taxon>Pichiaceae</taxon>
        <taxon>Ogataea</taxon>
    </lineage>
</organism>
<proteinExistence type="predicted"/>
<reference evidence="1" key="1">
    <citation type="journal article" date="2021" name="Open Biol.">
        <title>Shared evolutionary footprints suggest mitochondrial oxidative damage underlies multiple complex I losses in fungi.</title>
        <authorList>
            <person name="Schikora-Tamarit M.A."/>
            <person name="Marcet-Houben M."/>
            <person name="Nosek J."/>
            <person name="Gabaldon T."/>
        </authorList>
    </citation>
    <scope>NUCLEOTIDE SEQUENCE</scope>
    <source>
        <strain evidence="1">CBS6075</strain>
    </source>
</reference>
<accession>A0A9P8NYZ8</accession>
<sequence>MLLKREKSKMSNSVVLDSSICSGYLMRTSSDDRLIICRTSSNALSESICRHSSSLPRSFMITRYSLMSWKVRMSLPGEAPSSMLPLISVMNWYNGSLIARETSSISVVLIFKRRVLTCSS</sequence>
<dbReference type="Proteomes" id="UP000769157">
    <property type="component" value="Unassembled WGS sequence"/>
</dbReference>
<keyword evidence="2" id="KW-1185">Reference proteome</keyword>
<evidence type="ECO:0000313" key="2">
    <source>
        <dbReference type="Proteomes" id="UP000769157"/>
    </source>
</evidence>
<dbReference type="EMBL" id="JAEUBE010000378">
    <property type="protein sequence ID" value="KAH3662310.1"/>
    <property type="molecule type" value="Genomic_DNA"/>
</dbReference>
<comment type="caution">
    <text evidence="1">The sequence shown here is derived from an EMBL/GenBank/DDBJ whole genome shotgun (WGS) entry which is preliminary data.</text>
</comment>
<dbReference type="AlphaFoldDB" id="A0A9P8NYZ8"/>
<evidence type="ECO:0000313" key="1">
    <source>
        <dbReference type="EMBL" id="KAH3662310.1"/>
    </source>
</evidence>
<name>A0A9P8NYZ8_9ASCO</name>
<protein>
    <submittedName>
        <fullName evidence="1">Uncharacterized protein</fullName>
    </submittedName>
</protein>